<evidence type="ECO:0000256" key="7">
    <source>
        <dbReference type="SAM" id="Phobius"/>
    </source>
</evidence>
<feature type="transmembrane region" description="Helical" evidence="7">
    <location>
        <begin position="174"/>
        <end position="195"/>
    </location>
</feature>
<keyword evidence="11" id="KW-1185">Reference proteome</keyword>
<dbReference type="InterPro" id="IPR003856">
    <property type="entry name" value="LPS_length_determ_N"/>
</dbReference>
<dbReference type="GO" id="GO:0005886">
    <property type="term" value="C:plasma membrane"/>
    <property type="evidence" value="ECO:0007669"/>
    <property type="project" value="UniProtKB-SubCell"/>
</dbReference>
<evidence type="ECO:0000259" key="9">
    <source>
        <dbReference type="Pfam" id="PF13807"/>
    </source>
</evidence>
<keyword evidence="3" id="KW-1003">Cell membrane</keyword>
<dbReference type="Pfam" id="PF13807">
    <property type="entry name" value="GNVR"/>
    <property type="match status" value="1"/>
</dbReference>
<evidence type="ECO:0000256" key="5">
    <source>
        <dbReference type="ARBA" id="ARBA00022989"/>
    </source>
</evidence>
<accession>A0A285UCT4</accession>
<evidence type="ECO:0000313" key="11">
    <source>
        <dbReference type="Proteomes" id="UP000219252"/>
    </source>
</evidence>
<dbReference type="PANTHER" id="PTHR32309">
    <property type="entry name" value="TYROSINE-PROTEIN KINASE"/>
    <property type="match status" value="1"/>
</dbReference>
<dbReference type="RefSeq" id="WP_097149115.1">
    <property type="nucleotide sequence ID" value="NZ_OBQC01000004.1"/>
</dbReference>
<protein>
    <submittedName>
        <fullName evidence="10">Capsular polysaccharide biosynthesis protein</fullName>
    </submittedName>
</protein>
<feature type="domain" description="Tyrosine-protein kinase G-rich" evidence="9">
    <location>
        <begin position="143"/>
        <end position="194"/>
    </location>
</feature>
<evidence type="ECO:0000313" key="10">
    <source>
        <dbReference type="EMBL" id="SOC38396.1"/>
    </source>
</evidence>
<proteinExistence type="inferred from homology"/>
<name>A0A285UCT4_9BACL</name>
<feature type="transmembrane region" description="Helical" evidence="7">
    <location>
        <begin position="18"/>
        <end position="40"/>
    </location>
</feature>
<dbReference type="PANTHER" id="PTHR32309:SF13">
    <property type="entry name" value="FERRIC ENTEROBACTIN TRANSPORT PROTEIN FEPE"/>
    <property type="match status" value="1"/>
</dbReference>
<dbReference type="GO" id="GO:0004713">
    <property type="term" value="F:protein tyrosine kinase activity"/>
    <property type="evidence" value="ECO:0007669"/>
    <property type="project" value="TreeGrafter"/>
</dbReference>
<dbReference type="Pfam" id="PF02706">
    <property type="entry name" value="Wzz"/>
    <property type="match status" value="1"/>
</dbReference>
<organism evidence="10 11">
    <name type="scientific">Ureibacillus acetophenoni</name>
    <dbReference type="NCBI Taxonomy" id="614649"/>
    <lineage>
        <taxon>Bacteria</taxon>
        <taxon>Bacillati</taxon>
        <taxon>Bacillota</taxon>
        <taxon>Bacilli</taxon>
        <taxon>Bacillales</taxon>
        <taxon>Caryophanaceae</taxon>
        <taxon>Ureibacillus</taxon>
    </lineage>
</organism>
<dbReference type="InterPro" id="IPR050445">
    <property type="entry name" value="Bact_polysacc_biosynth/exp"/>
</dbReference>
<gene>
    <name evidence="10" type="ORF">SAMN05877842_104120</name>
</gene>
<dbReference type="Proteomes" id="UP000219252">
    <property type="component" value="Unassembled WGS sequence"/>
</dbReference>
<keyword evidence="4 7" id="KW-0812">Transmembrane</keyword>
<evidence type="ECO:0000256" key="4">
    <source>
        <dbReference type="ARBA" id="ARBA00022692"/>
    </source>
</evidence>
<evidence type="ECO:0000259" key="8">
    <source>
        <dbReference type="Pfam" id="PF02706"/>
    </source>
</evidence>
<evidence type="ECO:0000256" key="3">
    <source>
        <dbReference type="ARBA" id="ARBA00022475"/>
    </source>
</evidence>
<comment type="similarity">
    <text evidence="2">Belongs to the CpsC/CapA family.</text>
</comment>
<dbReference type="AlphaFoldDB" id="A0A285UCT4"/>
<evidence type="ECO:0000256" key="6">
    <source>
        <dbReference type="ARBA" id="ARBA00023136"/>
    </source>
</evidence>
<comment type="subcellular location">
    <subcellularLocation>
        <location evidence="1">Cell membrane</location>
        <topology evidence="1">Multi-pass membrane protein</topology>
    </subcellularLocation>
</comment>
<evidence type="ECO:0000256" key="2">
    <source>
        <dbReference type="ARBA" id="ARBA00006683"/>
    </source>
</evidence>
<dbReference type="OrthoDB" id="2360475at2"/>
<evidence type="ECO:0000256" key="1">
    <source>
        <dbReference type="ARBA" id="ARBA00004651"/>
    </source>
</evidence>
<dbReference type="EMBL" id="OBQC01000004">
    <property type="protein sequence ID" value="SOC38396.1"/>
    <property type="molecule type" value="Genomic_DNA"/>
</dbReference>
<dbReference type="InterPro" id="IPR032807">
    <property type="entry name" value="GNVR"/>
</dbReference>
<reference evidence="11" key="1">
    <citation type="submission" date="2017-08" db="EMBL/GenBank/DDBJ databases">
        <authorList>
            <person name="Varghese N."/>
            <person name="Submissions S."/>
        </authorList>
    </citation>
    <scope>NUCLEOTIDE SEQUENCE [LARGE SCALE GENOMIC DNA]</scope>
    <source>
        <strain evidence="11">JC23</strain>
    </source>
</reference>
<feature type="domain" description="Polysaccharide chain length determinant N-terminal" evidence="8">
    <location>
        <begin position="4"/>
        <end position="94"/>
    </location>
</feature>
<keyword evidence="6 7" id="KW-0472">Membrane</keyword>
<keyword evidence="5 7" id="KW-1133">Transmembrane helix</keyword>
<sequence length="234" mass="26252">MANALDLKHFMKFLLRRFYLIMSFVLVAAGIAAVFSFFILKPVYEAQTQILVNQNNKGIENMSWSYLESELQLINTYNVIIKSPAILTKVIDELKLPLTTEELSKQITITNENKSKVINIKVEDDNPEQAVIMANKIAEVFQKEIPSLMSINNINILSKAKLSDDPKPIKPNKLLNISIAAVLGFMMGIGIALLIEMFDSTIKSEKDVEEILDLPIIGIISTIESPKEVGDNKR</sequence>